<dbReference type="RefSeq" id="XP_060322686.1">
    <property type="nucleotide sequence ID" value="XM_060478579.1"/>
</dbReference>
<dbReference type="GeneID" id="85362127"/>
<gene>
    <name evidence="2" type="ORF">EV420DRAFT_1651722</name>
</gene>
<accession>A0AA39J987</accession>
<organism evidence="2 3">
    <name type="scientific">Armillaria tabescens</name>
    <name type="common">Ringless honey mushroom</name>
    <name type="synonym">Agaricus tabescens</name>
    <dbReference type="NCBI Taxonomy" id="1929756"/>
    <lineage>
        <taxon>Eukaryota</taxon>
        <taxon>Fungi</taxon>
        <taxon>Dikarya</taxon>
        <taxon>Basidiomycota</taxon>
        <taxon>Agaricomycotina</taxon>
        <taxon>Agaricomycetes</taxon>
        <taxon>Agaricomycetidae</taxon>
        <taxon>Agaricales</taxon>
        <taxon>Marasmiineae</taxon>
        <taxon>Physalacriaceae</taxon>
        <taxon>Desarmillaria</taxon>
    </lineage>
</organism>
<feature type="coiled-coil region" evidence="1">
    <location>
        <begin position="198"/>
        <end position="225"/>
    </location>
</feature>
<dbReference type="EMBL" id="JAUEPS010000104">
    <property type="protein sequence ID" value="KAK0437742.1"/>
    <property type="molecule type" value="Genomic_DNA"/>
</dbReference>
<comment type="caution">
    <text evidence="2">The sequence shown here is derived from an EMBL/GenBank/DDBJ whole genome shotgun (WGS) entry which is preliminary data.</text>
</comment>
<keyword evidence="3" id="KW-1185">Reference proteome</keyword>
<sequence length="247" mass="27574">MHLFLADKDVPIYPRTHMDAIQRQLDIAHQIDSERKAFLLDNIDACIDAIYTGSMQTWWNNFLPRYIAQFPDTVLDERSSGSCLHHWSIESLQQQLSQWMDTHGCSEAKVGYAYDKRANITLRTIHEVAGAFSDELSVGPETDNTAKSVEDEVVDMLAVVDAKIMQLGGKLVNSMSIDETTNATASGSDNSGSTVSPGEEASNMLDVLDAQIAKLQARHDQLAQERDAIHTHAMNLWIESVYQAYGW</sequence>
<evidence type="ECO:0000313" key="3">
    <source>
        <dbReference type="Proteomes" id="UP001175211"/>
    </source>
</evidence>
<name>A0AA39J987_ARMTA</name>
<protein>
    <submittedName>
        <fullName evidence="2">Uncharacterized protein</fullName>
    </submittedName>
</protein>
<dbReference type="AlphaFoldDB" id="A0AA39J987"/>
<keyword evidence="1" id="KW-0175">Coiled coil</keyword>
<dbReference type="Proteomes" id="UP001175211">
    <property type="component" value="Unassembled WGS sequence"/>
</dbReference>
<reference evidence="2" key="1">
    <citation type="submission" date="2023-06" db="EMBL/GenBank/DDBJ databases">
        <authorList>
            <consortium name="Lawrence Berkeley National Laboratory"/>
            <person name="Ahrendt S."/>
            <person name="Sahu N."/>
            <person name="Indic B."/>
            <person name="Wong-Bajracharya J."/>
            <person name="Merenyi Z."/>
            <person name="Ke H.-M."/>
            <person name="Monk M."/>
            <person name="Kocsube S."/>
            <person name="Drula E."/>
            <person name="Lipzen A."/>
            <person name="Balint B."/>
            <person name="Henrissat B."/>
            <person name="Andreopoulos B."/>
            <person name="Martin F.M."/>
            <person name="Harder C.B."/>
            <person name="Rigling D."/>
            <person name="Ford K.L."/>
            <person name="Foster G.D."/>
            <person name="Pangilinan J."/>
            <person name="Papanicolaou A."/>
            <person name="Barry K."/>
            <person name="LaButti K."/>
            <person name="Viragh M."/>
            <person name="Koriabine M."/>
            <person name="Yan M."/>
            <person name="Riley R."/>
            <person name="Champramary S."/>
            <person name="Plett K.L."/>
            <person name="Tsai I.J."/>
            <person name="Slot J."/>
            <person name="Sipos G."/>
            <person name="Plett J."/>
            <person name="Nagy L.G."/>
            <person name="Grigoriev I.V."/>
        </authorList>
    </citation>
    <scope>NUCLEOTIDE SEQUENCE</scope>
    <source>
        <strain evidence="2">CCBAS 213</strain>
    </source>
</reference>
<proteinExistence type="predicted"/>
<evidence type="ECO:0000256" key="1">
    <source>
        <dbReference type="SAM" id="Coils"/>
    </source>
</evidence>
<evidence type="ECO:0000313" key="2">
    <source>
        <dbReference type="EMBL" id="KAK0437742.1"/>
    </source>
</evidence>